<evidence type="ECO:0000259" key="11">
    <source>
        <dbReference type="PROSITE" id="PS50067"/>
    </source>
</evidence>
<dbReference type="GO" id="GO:0005524">
    <property type="term" value="F:ATP binding"/>
    <property type="evidence" value="ECO:0007669"/>
    <property type="project" value="UniProtKB-UniRule"/>
</dbReference>
<name>A0AAV1XFP6_LUPLU</name>
<organism evidence="12 13">
    <name type="scientific">Lupinus luteus</name>
    <name type="common">European yellow lupine</name>
    <dbReference type="NCBI Taxonomy" id="3873"/>
    <lineage>
        <taxon>Eukaryota</taxon>
        <taxon>Viridiplantae</taxon>
        <taxon>Streptophyta</taxon>
        <taxon>Embryophyta</taxon>
        <taxon>Tracheophyta</taxon>
        <taxon>Spermatophyta</taxon>
        <taxon>Magnoliopsida</taxon>
        <taxon>eudicotyledons</taxon>
        <taxon>Gunneridae</taxon>
        <taxon>Pentapetalae</taxon>
        <taxon>rosids</taxon>
        <taxon>fabids</taxon>
        <taxon>Fabales</taxon>
        <taxon>Fabaceae</taxon>
        <taxon>Papilionoideae</taxon>
        <taxon>50 kb inversion clade</taxon>
        <taxon>genistoids sensu lato</taxon>
        <taxon>core genistoids</taxon>
        <taxon>Genisteae</taxon>
        <taxon>Lupinus</taxon>
    </lineage>
</organism>
<dbReference type="InterPro" id="IPR036961">
    <property type="entry name" value="Kinesin_motor_dom_sf"/>
</dbReference>
<sequence>MKALTLLYEHHKQKNPSFRFQETEKKWSRIHVFVRVRPMWKKENEAGSRCCVRIVNGCEVYLTEFGNENDYLRLKRLKGRHFAFDASFSDSATQLHVYSTTTSELVEAVLQGRNGSVFCYGATGAGKTFTMLGTVENPGVMMLAIKDVFSKIGQRSCDGNHVVHLSYLEVYNETVRDLLSPGRPLVLREDKQVMMLLQQGNQNRTTEPTRANETSSRSHAILQVVVQYRVRDAAMNIINRAGKLSLIDLAGSERALFTDHRTVRSVEGANINRSLLALSSCINALVEGKKHIPYRNSKLTQLLKDSLGGICNTATDTNGDPVLVPETKIDQAKLVLELEKENRELRIQLARQQQKLLTLQAQLLAANSSPTPTAPSATSFLSTPPTSARPNAKQQTRPSFLVSATSFTPEIKSKGDEAAFTIKTLQQTVKALEAEIEMMKKDHSLQLKQKDEVIRKLSTIGGKKIAVGEPGKRLVTRASIRPKEANTGELKSPSAKKRSFWDITAANSPSVATLYRRKTRSHVIPDPNAHPSMLPQVLLVEGATFKVIYEGVEDRIQGLKTN</sequence>
<evidence type="ECO:0000313" key="13">
    <source>
        <dbReference type="Proteomes" id="UP001497480"/>
    </source>
</evidence>
<dbReference type="InterPro" id="IPR027417">
    <property type="entry name" value="P-loop_NTPase"/>
</dbReference>
<dbReference type="PANTHER" id="PTHR47968:SF13">
    <property type="entry name" value="KINESIN-LIKE PROTEIN KIF19 ISOFORM X1"/>
    <property type="match status" value="1"/>
</dbReference>
<evidence type="ECO:0000256" key="9">
    <source>
        <dbReference type="SAM" id="Coils"/>
    </source>
</evidence>
<gene>
    <name evidence="12" type="ORF">LLUT_LOCUS21429</name>
</gene>
<dbReference type="GO" id="GO:0008017">
    <property type="term" value="F:microtubule binding"/>
    <property type="evidence" value="ECO:0007669"/>
    <property type="project" value="InterPro"/>
</dbReference>
<dbReference type="InterPro" id="IPR027640">
    <property type="entry name" value="Kinesin-like_fam"/>
</dbReference>
<evidence type="ECO:0000256" key="7">
    <source>
        <dbReference type="PROSITE-ProRule" id="PRU00283"/>
    </source>
</evidence>
<evidence type="ECO:0000256" key="5">
    <source>
        <dbReference type="ARBA" id="ARBA00023175"/>
    </source>
</evidence>
<feature type="compositionally biased region" description="Low complexity" evidence="10">
    <location>
        <begin position="367"/>
        <end position="388"/>
    </location>
</feature>
<keyword evidence="3 7" id="KW-0067">ATP-binding</keyword>
<evidence type="ECO:0000313" key="12">
    <source>
        <dbReference type="EMBL" id="CAL0320369.1"/>
    </source>
</evidence>
<dbReference type="PROSITE" id="PS00411">
    <property type="entry name" value="KINESIN_MOTOR_1"/>
    <property type="match status" value="1"/>
</dbReference>
<dbReference type="FunFam" id="3.40.850.10:FF:000054">
    <property type="entry name" value="Kinesin-like protein"/>
    <property type="match status" value="1"/>
</dbReference>
<keyword evidence="2 7" id="KW-0547">Nucleotide-binding</keyword>
<keyword evidence="4 9" id="KW-0175">Coiled coil</keyword>
<evidence type="ECO:0000256" key="4">
    <source>
        <dbReference type="ARBA" id="ARBA00023054"/>
    </source>
</evidence>
<dbReference type="GO" id="GO:0007018">
    <property type="term" value="P:microtubule-based movement"/>
    <property type="evidence" value="ECO:0007669"/>
    <property type="project" value="InterPro"/>
</dbReference>
<comment type="similarity">
    <text evidence="6">Belongs to the TRAFAC class myosin-kinesin ATPase superfamily. Kinesin family. KIN-8 subfamily.</text>
</comment>
<feature type="coiled-coil region" evidence="9">
    <location>
        <begin position="335"/>
        <end position="362"/>
    </location>
</feature>
<dbReference type="SMART" id="SM00129">
    <property type="entry name" value="KISc"/>
    <property type="match status" value="1"/>
</dbReference>
<proteinExistence type="inferred from homology"/>
<dbReference type="Proteomes" id="UP001497480">
    <property type="component" value="Unassembled WGS sequence"/>
</dbReference>
<evidence type="ECO:0000256" key="6">
    <source>
        <dbReference type="ARBA" id="ARBA00060769"/>
    </source>
</evidence>
<dbReference type="GO" id="GO:0005874">
    <property type="term" value="C:microtubule"/>
    <property type="evidence" value="ECO:0007669"/>
    <property type="project" value="UniProtKB-KW"/>
</dbReference>
<dbReference type="InterPro" id="IPR019821">
    <property type="entry name" value="Kinesin_motor_CS"/>
</dbReference>
<dbReference type="PRINTS" id="PR00380">
    <property type="entry name" value="KINESINHEAVY"/>
</dbReference>
<dbReference type="SUPFAM" id="SSF52540">
    <property type="entry name" value="P-loop containing nucleoside triphosphate hydrolases"/>
    <property type="match status" value="1"/>
</dbReference>
<feature type="region of interest" description="Disordered" evidence="10">
    <location>
        <begin position="367"/>
        <end position="398"/>
    </location>
</feature>
<dbReference type="GO" id="GO:0003777">
    <property type="term" value="F:microtubule motor activity"/>
    <property type="evidence" value="ECO:0007669"/>
    <property type="project" value="InterPro"/>
</dbReference>
<dbReference type="InterPro" id="IPR001752">
    <property type="entry name" value="Kinesin_motor_dom"/>
</dbReference>
<dbReference type="Gene3D" id="3.40.850.10">
    <property type="entry name" value="Kinesin motor domain"/>
    <property type="match status" value="1"/>
</dbReference>
<evidence type="ECO:0000256" key="10">
    <source>
        <dbReference type="SAM" id="MobiDB-lite"/>
    </source>
</evidence>
<dbReference type="PANTHER" id="PTHR47968">
    <property type="entry name" value="CENTROMERE PROTEIN E"/>
    <property type="match status" value="1"/>
</dbReference>
<dbReference type="EMBL" id="CAXHTB010000014">
    <property type="protein sequence ID" value="CAL0320369.1"/>
    <property type="molecule type" value="Genomic_DNA"/>
</dbReference>
<keyword evidence="5 7" id="KW-0505">Motor protein</keyword>
<dbReference type="Pfam" id="PF00225">
    <property type="entry name" value="Kinesin"/>
    <property type="match status" value="1"/>
</dbReference>
<evidence type="ECO:0000256" key="3">
    <source>
        <dbReference type="ARBA" id="ARBA00022840"/>
    </source>
</evidence>
<accession>A0AAV1XFP6</accession>
<dbReference type="AlphaFoldDB" id="A0AAV1XFP6"/>
<keyword evidence="13" id="KW-1185">Reference proteome</keyword>
<feature type="binding site" evidence="7">
    <location>
        <begin position="121"/>
        <end position="128"/>
    </location>
    <ligand>
        <name>ATP</name>
        <dbReference type="ChEBI" id="CHEBI:30616"/>
    </ligand>
</feature>
<feature type="domain" description="Kinesin motor" evidence="11">
    <location>
        <begin position="29"/>
        <end position="345"/>
    </location>
</feature>
<reference evidence="12 13" key="1">
    <citation type="submission" date="2024-03" db="EMBL/GenBank/DDBJ databases">
        <authorList>
            <person name="Martinez-Hernandez J."/>
        </authorList>
    </citation>
    <scope>NUCLEOTIDE SEQUENCE [LARGE SCALE GENOMIC DNA]</scope>
</reference>
<evidence type="ECO:0000256" key="1">
    <source>
        <dbReference type="ARBA" id="ARBA00022701"/>
    </source>
</evidence>
<protein>
    <recommendedName>
        <fullName evidence="8">Kinesin-like protein</fullName>
    </recommendedName>
</protein>
<comment type="caution">
    <text evidence="12">The sequence shown here is derived from an EMBL/GenBank/DDBJ whole genome shotgun (WGS) entry which is preliminary data.</text>
</comment>
<evidence type="ECO:0000256" key="8">
    <source>
        <dbReference type="RuleBase" id="RU000394"/>
    </source>
</evidence>
<evidence type="ECO:0000256" key="2">
    <source>
        <dbReference type="ARBA" id="ARBA00022741"/>
    </source>
</evidence>
<keyword evidence="1 8" id="KW-0493">Microtubule</keyword>
<dbReference type="PROSITE" id="PS50067">
    <property type="entry name" value="KINESIN_MOTOR_2"/>
    <property type="match status" value="1"/>
</dbReference>